<keyword evidence="1" id="KW-1133">Transmembrane helix</keyword>
<name>A0A0E9N0D9_9BACT</name>
<dbReference type="EMBL" id="BBWV01000002">
    <property type="protein sequence ID" value="GAO43457.1"/>
    <property type="molecule type" value="Genomic_DNA"/>
</dbReference>
<evidence type="ECO:0000313" key="2">
    <source>
        <dbReference type="EMBL" id="GAO43457.1"/>
    </source>
</evidence>
<comment type="caution">
    <text evidence="2">The sequence shown here is derived from an EMBL/GenBank/DDBJ whole genome shotgun (WGS) entry which is preliminary data.</text>
</comment>
<keyword evidence="3" id="KW-1185">Reference proteome</keyword>
<evidence type="ECO:0000256" key="1">
    <source>
        <dbReference type="SAM" id="Phobius"/>
    </source>
</evidence>
<feature type="transmembrane region" description="Helical" evidence="1">
    <location>
        <begin position="36"/>
        <end position="56"/>
    </location>
</feature>
<dbReference type="AlphaFoldDB" id="A0A0E9N0D9"/>
<keyword evidence="1" id="KW-0812">Transmembrane</keyword>
<feature type="transmembrane region" description="Helical" evidence="1">
    <location>
        <begin position="126"/>
        <end position="156"/>
    </location>
</feature>
<proteinExistence type="predicted"/>
<keyword evidence="1" id="KW-0472">Membrane</keyword>
<dbReference type="Proteomes" id="UP000033121">
    <property type="component" value="Unassembled WGS sequence"/>
</dbReference>
<gene>
    <name evidence="2" type="ORF">FPE01S_02_05620</name>
</gene>
<dbReference type="STRING" id="1220578.FPE01S_02_05620"/>
<accession>A0A0E9N0D9</accession>
<feature type="transmembrane region" description="Helical" evidence="1">
    <location>
        <begin position="76"/>
        <end position="98"/>
    </location>
</feature>
<evidence type="ECO:0000313" key="3">
    <source>
        <dbReference type="Proteomes" id="UP000033121"/>
    </source>
</evidence>
<protein>
    <submittedName>
        <fullName evidence="2">Uncharacterized protein</fullName>
    </submittedName>
</protein>
<reference evidence="2 3" key="1">
    <citation type="submission" date="2015-04" db="EMBL/GenBank/DDBJ databases">
        <title>Whole genome shotgun sequence of Flavihumibacter petaseus NBRC 106054.</title>
        <authorList>
            <person name="Miyazawa S."/>
            <person name="Hosoyama A."/>
            <person name="Hashimoto M."/>
            <person name="Noguchi M."/>
            <person name="Tsuchikane K."/>
            <person name="Ohji S."/>
            <person name="Yamazoe A."/>
            <person name="Ichikawa N."/>
            <person name="Kimura A."/>
            <person name="Fujita N."/>
        </authorList>
    </citation>
    <scope>NUCLEOTIDE SEQUENCE [LARGE SCALE GENOMIC DNA]</scope>
    <source>
        <strain evidence="2 3">NBRC 106054</strain>
    </source>
</reference>
<organism evidence="2 3">
    <name type="scientific">Flavihumibacter petaseus NBRC 106054</name>
    <dbReference type="NCBI Taxonomy" id="1220578"/>
    <lineage>
        <taxon>Bacteria</taxon>
        <taxon>Pseudomonadati</taxon>
        <taxon>Bacteroidota</taxon>
        <taxon>Chitinophagia</taxon>
        <taxon>Chitinophagales</taxon>
        <taxon>Chitinophagaceae</taxon>
        <taxon>Flavihumibacter</taxon>
    </lineage>
</organism>
<sequence>MIELTHPVMTEQQDQQPHLAQDGWEAYHAAAKWARFLAWIGFALLAIMLFAAVWALRLAYFTPRIQGINKDMISMAMYFGWSSPVIAMLYIFPVWLLYRFSRTAIRASRQKDIGVLRDSFQRLHAFFRYIGILMIVFLGIYLLFFIIAGTAAMLGLGEQ</sequence>